<dbReference type="Proteomes" id="UP000807469">
    <property type="component" value="Unassembled WGS sequence"/>
</dbReference>
<comment type="caution">
    <text evidence="4">The sequence shown here is derived from an EMBL/GenBank/DDBJ whole genome shotgun (WGS) entry which is preliminary data.</text>
</comment>
<dbReference type="AlphaFoldDB" id="A0A9P5YKT9"/>
<keyword evidence="1" id="KW-0862">Zinc</keyword>
<dbReference type="Gene3D" id="3.30.160.60">
    <property type="entry name" value="Classic Zinc Finger"/>
    <property type="match status" value="1"/>
</dbReference>
<protein>
    <recommendedName>
        <fullName evidence="3">C2H2-type domain-containing protein</fullName>
    </recommendedName>
</protein>
<keyword evidence="5" id="KW-1185">Reference proteome</keyword>
<dbReference type="PROSITE" id="PS50157">
    <property type="entry name" value="ZINC_FINGER_C2H2_2"/>
    <property type="match status" value="1"/>
</dbReference>
<feature type="region of interest" description="Disordered" evidence="2">
    <location>
        <begin position="137"/>
        <end position="160"/>
    </location>
</feature>
<evidence type="ECO:0000256" key="2">
    <source>
        <dbReference type="SAM" id="MobiDB-lite"/>
    </source>
</evidence>
<proteinExistence type="predicted"/>
<reference evidence="4" key="1">
    <citation type="submission" date="2020-11" db="EMBL/GenBank/DDBJ databases">
        <authorList>
            <consortium name="DOE Joint Genome Institute"/>
            <person name="Ahrendt S."/>
            <person name="Riley R."/>
            <person name="Andreopoulos W."/>
            <person name="Labutti K."/>
            <person name="Pangilinan J."/>
            <person name="Ruiz-Duenas F.J."/>
            <person name="Barrasa J.M."/>
            <person name="Sanchez-Garcia M."/>
            <person name="Camarero S."/>
            <person name="Miyauchi S."/>
            <person name="Serrano A."/>
            <person name="Linde D."/>
            <person name="Babiker R."/>
            <person name="Drula E."/>
            <person name="Ayuso-Fernandez I."/>
            <person name="Pacheco R."/>
            <person name="Padilla G."/>
            <person name="Ferreira P."/>
            <person name="Barriuso J."/>
            <person name="Kellner H."/>
            <person name="Castanera R."/>
            <person name="Alfaro M."/>
            <person name="Ramirez L."/>
            <person name="Pisabarro A.G."/>
            <person name="Kuo A."/>
            <person name="Tritt A."/>
            <person name="Lipzen A."/>
            <person name="He G."/>
            <person name="Yan M."/>
            <person name="Ng V."/>
            <person name="Cullen D."/>
            <person name="Martin F."/>
            <person name="Rosso M.-N."/>
            <person name="Henrissat B."/>
            <person name="Hibbett D."/>
            <person name="Martinez A.T."/>
            <person name="Grigoriev I.V."/>
        </authorList>
    </citation>
    <scope>NUCLEOTIDE SEQUENCE</scope>
    <source>
        <strain evidence="4">CIRM-BRFM 674</strain>
    </source>
</reference>
<dbReference type="OrthoDB" id="3437960at2759"/>
<keyword evidence="1" id="KW-0479">Metal-binding</keyword>
<accession>A0A9P5YKT9</accession>
<dbReference type="EMBL" id="MU155644">
    <property type="protein sequence ID" value="KAF9471663.1"/>
    <property type="molecule type" value="Genomic_DNA"/>
</dbReference>
<dbReference type="PROSITE" id="PS00028">
    <property type="entry name" value="ZINC_FINGER_C2H2_1"/>
    <property type="match status" value="1"/>
</dbReference>
<organism evidence="4 5">
    <name type="scientific">Pholiota conissans</name>
    <dbReference type="NCBI Taxonomy" id="109636"/>
    <lineage>
        <taxon>Eukaryota</taxon>
        <taxon>Fungi</taxon>
        <taxon>Dikarya</taxon>
        <taxon>Basidiomycota</taxon>
        <taxon>Agaricomycotina</taxon>
        <taxon>Agaricomycetes</taxon>
        <taxon>Agaricomycetidae</taxon>
        <taxon>Agaricales</taxon>
        <taxon>Agaricineae</taxon>
        <taxon>Strophariaceae</taxon>
        <taxon>Pholiota</taxon>
    </lineage>
</organism>
<dbReference type="GO" id="GO:0008270">
    <property type="term" value="F:zinc ion binding"/>
    <property type="evidence" value="ECO:0007669"/>
    <property type="project" value="UniProtKB-KW"/>
</dbReference>
<dbReference type="SUPFAM" id="SSF57667">
    <property type="entry name" value="beta-beta-alpha zinc fingers"/>
    <property type="match status" value="1"/>
</dbReference>
<gene>
    <name evidence="4" type="ORF">BDN70DRAFT_551198</name>
</gene>
<sequence>MGDHINSSSWGRANDLHDGFIDIAEPDSEASLIKLFDINGWHVNQTSANYGYIHSLDPMRPDPRPALNLQIVSLNDFGHFPNSASQSLYQWNNSAVSPSSTYLSPESCLLYSSSSGENSPSSDRAFYTNDDGSPSTVSLYSDNSGLDNSPTSPSNGASYDNREGFSKFGISIDDTIMLLNKMGRSVEHLDHVGIRDEFSMLLSFADTEHLGGAPGLRKPKPKVSSTAGRIASVGRRKNEASFVCELRSCGGSFTRKNGLINHYRSHLGIADRFCQYCHQGFTTSLSRHERNCQRKQTNQPHQFSMKVPVTLPGR</sequence>
<keyword evidence="1" id="KW-0863">Zinc-finger</keyword>
<name>A0A9P5YKT9_9AGAR</name>
<dbReference type="InterPro" id="IPR013087">
    <property type="entry name" value="Znf_C2H2_type"/>
</dbReference>
<dbReference type="InterPro" id="IPR036236">
    <property type="entry name" value="Znf_C2H2_sf"/>
</dbReference>
<feature type="domain" description="C2H2-type" evidence="3">
    <location>
        <begin position="242"/>
        <end position="271"/>
    </location>
</feature>
<evidence type="ECO:0000313" key="4">
    <source>
        <dbReference type="EMBL" id="KAF9471663.1"/>
    </source>
</evidence>
<evidence type="ECO:0000259" key="3">
    <source>
        <dbReference type="PROSITE" id="PS50157"/>
    </source>
</evidence>
<evidence type="ECO:0000313" key="5">
    <source>
        <dbReference type="Proteomes" id="UP000807469"/>
    </source>
</evidence>
<evidence type="ECO:0000256" key="1">
    <source>
        <dbReference type="PROSITE-ProRule" id="PRU00042"/>
    </source>
</evidence>
<feature type="compositionally biased region" description="Polar residues" evidence="2">
    <location>
        <begin position="137"/>
        <end position="158"/>
    </location>
</feature>